<evidence type="ECO:0000313" key="3">
    <source>
        <dbReference type="EMBL" id="HAE48661.1"/>
    </source>
</evidence>
<name>A0A3B9ILC6_9PROT</name>
<sequence length="144" mass="15862">MTQRPATDQIDHPYRNRSSDKDAVGFAAILPTDDLALTAGVDAGRQRLDKWLWCARFYKSRTQAARLCADGLIRLNRMPVTKAAQMVKPGDILTFSWGNRIRVVQVARLAERRGPAEEARGLYTDLRPVATAAPMLAETAAAPA</sequence>
<dbReference type="GO" id="GO:0003723">
    <property type="term" value="F:RNA binding"/>
    <property type="evidence" value="ECO:0007669"/>
    <property type="project" value="UniProtKB-KW"/>
</dbReference>
<dbReference type="Gene3D" id="3.10.290.10">
    <property type="entry name" value="RNA-binding S4 domain"/>
    <property type="match status" value="1"/>
</dbReference>
<evidence type="ECO:0000256" key="1">
    <source>
        <dbReference type="PROSITE-ProRule" id="PRU00182"/>
    </source>
</evidence>
<dbReference type="SMART" id="SM00363">
    <property type="entry name" value="S4"/>
    <property type="match status" value="1"/>
</dbReference>
<protein>
    <submittedName>
        <fullName evidence="3">Heat-shock protein</fullName>
    </submittedName>
</protein>
<dbReference type="Pfam" id="PF01479">
    <property type="entry name" value="S4"/>
    <property type="match status" value="1"/>
</dbReference>
<dbReference type="AlphaFoldDB" id="A0A3B9ILC6"/>
<dbReference type="CDD" id="cd00165">
    <property type="entry name" value="S4"/>
    <property type="match status" value="1"/>
</dbReference>
<evidence type="ECO:0000313" key="4">
    <source>
        <dbReference type="Proteomes" id="UP000257706"/>
    </source>
</evidence>
<proteinExistence type="predicted"/>
<dbReference type="EMBL" id="DMAI01000232">
    <property type="protein sequence ID" value="HAE48661.1"/>
    <property type="molecule type" value="Genomic_DNA"/>
</dbReference>
<dbReference type="Proteomes" id="UP000257706">
    <property type="component" value="Unassembled WGS sequence"/>
</dbReference>
<reference evidence="3 4" key="1">
    <citation type="journal article" date="2018" name="Nat. Biotechnol.">
        <title>A standardized bacterial taxonomy based on genome phylogeny substantially revises the tree of life.</title>
        <authorList>
            <person name="Parks D.H."/>
            <person name="Chuvochina M."/>
            <person name="Waite D.W."/>
            <person name="Rinke C."/>
            <person name="Skarshewski A."/>
            <person name="Chaumeil P.A."/>
            <person name="Hugenholtz P."/>
        </authorList>
    </citation>
    <scope>NUCLEOTIDE SEQUENCE [LARGE SCALE GENOMIC DNA]</scope>
    <source>
        <strain evidence="3">UBA8739</strain>
    </source>
</reference>
<dbReference type="InterPro" id="IPR002942">
    <property type="entry name" value="S4_RNA-bd"/>
</dbReference>
<dbReference type="PROSITE" id="PS50889">
    <property type="entry name" value="S4"/>
    <property type="match status" value="1"/>
</dbReference>
<gene>
    <name evidence="3" type="ORF">DCK97_14685</name>
</gene>
<organism evidence="3 4">
    <name type="scientific">Tistrella mobilis</name>
    <dbReference type="NCBI Taxonomy" id="171437"/>
    <lineage>
        <taxon>Bacteria</taxon>
        <taxon>Pseudomonadati</taxon>
        <taxon>Pseudomonadota</taxon>
        <taxon>Alphaproteobacteria</taxon>
        <taxon>Geminicoccales</taxon>
        <taxon>Geminicoccaceae</taxon>
        <taxon>Tistrella</taxon>
    </lineage>
</organism>
<dbReference type="SUPFAM" id="SSF55174">
    <property type="entry name" value="Alpha-L RNA-binding motif"/>
    <property type="match status" value="1"/>
</dbReference>
<dbReference type="InterPro" id="IPR036986">
    <property type="entry name" value="S4_RNA-bd_sf"/>
</dbReference>
<comment type="caution">
    <text evidence="3">The sequence shown here is derived from an EMBL/GenBank/DDBJ whole genome shotgun (WGS) entry which is preliminary data.</text>
</comment>
<accession>A0A3B9ILC6</accession>
<keyword evidence="1" id="KW-0694">RNA-binding</keyword>
<evidence type="ECO:0000259" key="2">
    <source>
        <dbReference type="SMART" id="SM00363"/>
    </source>
</evidence>
<feature type="domain" description="RNA-binding S4" evidence="2">
    <location>
        <begin position="46"/>
        <end position="109"/>
    </location>
</feature>